<dbReference type="Pfam" id="PF14526">
    <property type="entry name" value="Cass2"/>
    <property type="match status" value="1"/>
</dbReference>
<gene>
    <name evidence="2" type="ORF">I532_18482</name>
</gene>
<organism evidence="2 3">
    <name type="scientific">Brevibacillus borstelensis AK1</name>
    <dbReference type="NCBI Taxonomy" id="1300222"/>
    <lineage>
        <taxon>Bacteria</taxon>
        <taxon>Bacillati</taxon>
        <taxon>Bacillota</taxon>
        <taxon>Bacilli</taxon>
        <taxon>Bacillales</taxon>
        <taxon>Paenibacillaceae</taxon>
        <taxon>Brevibacillus</taxon>
    </lineage>
</organism>
<name>M8E701_9BACL</name>
<evidence type="ECO:0000313" key="3">
    <source>
        <dbReference type="Proteomes" id="UP000012081"/>
    </source>
</evidence>
<dbReference type="PATRIC" id="fig|1300222.3.peg.3878"/>
<sequence>MEPTYVFQDALYIKGIAARTTNEREARGEGKIPGLWERFFTTDVSGRAKAVKNPHLTYTLYANYENGAAGEYTVLIGHESEAGEAEEGMEVISVPAAKYAVFTSERGPVGAVVTEAWKRIWEWSATSQERRTFTGDFELYDARDFDPQNAVVRIYVAVE</sequence>
<dbReference type="Proteomes" id="UP000012081">
    <property type="component" value="Unassembled WGS sequence"/>
</dbReference>
<proteinExistence type="predicted"/>
<dbReference type="OrthoDB" id="9801008at2"/>
<dbReference type="AlphaFoldDB" id="M8E701"/>
<dbReference type="InterPro" id="IPR053182">
    <property type="entry name" value="YobU-like_regulator"/>
</dbReference>
<accession>M8E701</accession>
<dbReference type="PANTHER" id="PTHR36444">
    <property type="entry name" value="TRANSCRIPTIONAL REGULATOR PROTEIN YOBU-RELATED"/>
    <property type="match status" value="1"/>
</dbReference>
<protein>
    <submittedName>
        <fullName evidence="2">Transcription activator effector binding protein</fullName>
    </submittedName>
</protein>
<keyword evidence="3" id="KW-1185">Reference proteome</keyword>
<evidence type="ECO:0000313" key="2">
    <source>
        <dbReference type="EMBL" id="EMT51235.1"/>
    </source>
</evidence>
<dbReference type="InterPro" id="IPR029441">
    <property type="entry name" value="Cass2"/>
</dbReference>
<dbReference type="GeneID" id="89497937"/>
<dbReference type="STRING" id="1300222.I532_18482"/>
<dbReference type="SMART" id="SM00871">
    <property type="entry name" value="AraC_E_bind"/>
    <property type="match status" value="1"/>
</dbReference>
<dbReference type="PANTHER" id="PTHR36444:SF2">
    <property type="entry name" value="TRANSCRIPTIONAL REGULATOR PROTEIN YOBU-RELATED"/>
    <property type="match status" value="1"/>
</dbReference>
<dbReference type="EMBL" id="APBN01000009">
    <property type="protein sequence ID" value="EMT51235.1"/>
    <property type="molecule type" value="Genomic_DNA"/>
</dbReference>
<dbReference type="SUPFAM" id="SSF55136">
    <property type="entry name" value="Probable bacterial effector-binding domain"/>
    <property type="match status" value="1"/>
</dbReference>
<dbReference type="InterPro" id="IPR011256">
    <property type="entry name" value="Reg_factor_effector_dom_sf"/>
</dbReference>
<evidence type="ECO:0000259" key="1">
    <source>
        <dbReference type="SMART" id="SM00871"/>
    </source>
</evidence>
<reference evidence="2 3" key="1">
    <citation type="submission" date="2013-03" db="EMBL/GenBank/DDBJ databases">
        <title>Assembly of a new bacterial strain Brevibacillus borstelensis AK1.</title>
        <authorList>
            <person name="Rajan I."/>
            <person name="PoliReddy D."/>
            <person name="Sugumar T."/>
            <person name="Rathinam K."/>
            <person name="Alqarawi S."/>
            <person name="Khalil A.B."/>
            <person name="Sivakumar N."/>
        </authorList>
    </citation>
    <scope>NUCLEOTIDE SEQUENCE [LARGE SCALE GENOMIC DNA]</scope>
    <source>
        <strain evidence="2 3">AK1</strain>
    </source>
</reference>
<dbReference type="InterPro" id="IPR010499">
    <property type="entry name" value="AraC_E-bd"/>
</dbReference>
<feature type="domain" description="AraC effector-binding" evidence="1">
    <location>
        <begin position="1"/>
        <end position="159"/>
    </location>
</feature>
<dbReference type="RefSeq" id="WP_003390067.1">
    <property type="nucleotide sequence ID" value="NZ_APBN01000009.1"/>
</dbReference>
<dbReference type="Gene3D" id="3.20.80.10">
    <property type="entry name" value="Regulatory factor, effector binding domain"/>
    <property type="match status" value="1"/>
</dbReference>
<comment type="caution">
    <text evidence="2">The sequence shown here is derived from an EMBL/GenBank/DDBJ whole genome shotgun (WGS) entry which is preliminary data.</text>
</comment>